<keyword evidence="3" id="KW-1185">Reference proteome</keyword>
<dbReference type="InterPro" id="IPR050625">
    <property type="entry name" value="ParA/MinD_ATPase"/>
</dbReference>
<organism evidence="2 3">
    <name type="scientific">Streptomyces evansiae</name>
    <dbReference type="NCBI Taxonomy" id="3075535"/>
    <lineage>
        <taxon>Bacteria</taxon>
        <taxon>Bacillati</taxon>
        <taxon>Actinomycetota</taxon>
        <taxon>Actinomycetes</taxon>
        <taxon>Kitasatosporales</taxon>
        <taxon>Streptomycetaceae</taxon>
        <taxon>Streptomyces</taxon>
    </lineage>
</organism>
<protein>
    <recommendedName>
        <fullName evidence="4">Type VII secretion protein</fullName>
    </recommendedName>
</protein>
<dbReference type="PANTHER" id="PTHR43384:SF14">
    <property type="entry name" value="ESX-1 SECRETION-ASSOCIATED PROTEIN ESPI"/>
    <property type="match status" value="1"/>
</dbReference>
<evidence type="ECO:0000313" key="2">
    <source>
        <dbReference type="EMBL" id="MDT0412770.1"/>
    </source>
</evidence>
<comment type="caution">
    <text evidence="2">The sequence shown here is derived from an EMBL/GenBank/DDBJ whole genome shotgun (WGS) entry which is preliminary data.</text>
</comment>
<accession>A0ABU2RBU8</accession>
<gene>
    <name evidence="2" type="ORF">RM698_27455</name>
</gene>
<dbReference type="SUPFAM" id="SSF52540">
    <property type="entry name" value="P-loop containing nucleoside triphosphate hydrolases"/>
    <property type="match status" value="1"/>
</dbReference>
<feature type="region of interest" description="Disordered" evidence="1">
    <location>
        <begin position="1"/>
        <end position="34"/>
    </location>
</feature>
<dbReference type="Gene3D" id="3.40.50.300">
    <property type="entry name" value="P-loop containing nucleotide triphosphate hydrolases"/>
    <property type="match status" value="1"/>
</dbReference>
<sequence length="331" mass="34380">RTPDPAATPGRDLAPRTPGEVQRPASAPEAAPVADPRLLLALGSPRHGDPLARRAGAGLRRLAAPAAKEAGDAARLAEAVQQPVTTGRVLAVTSLRGGAGKSTVAALLTRTYAHYRHDPVLGLEADAALGTLPLRLGARTVRWTVGDLADVLTPETRLTDVTGYLVQLEEGGWLLPASRGQVGNPLAGRTYYTVALALRRHFGVTVVDCDSLPGQVARTALGTAHARVLVAPATAEGVHGTRQVLDWLLGLLPAARENTVVVLNATSPDATLDPATARAHLGEPGVPVVLLPYDRHLGQGGPVHTDHLGEAARGTALRLAAEALGRAVRTR</sequence>
<dbReference type="Proteomes" id="UP001183610">
    <property type="component" value="Unassembled WGS sequence"/>
</dbReference>
<proteinExistence type="predicted"/>
<dbReference type="EMBL" id="JAVRET010000095">
    <property type="protein sequence ID" value="MDT0412770.1"/>
    <property type="molecule type" value="Genomic_DNA"/>
</dbReference>
<reference evidence="3" key="1">
    <citation type="submission" date="2023-07" db="EMBL/GenBank/DDBJ databases">
        <title>30 novel species of actinomycetes from the DSMZ collection.</title>
        <authorList>
            <person name="Nouioui I."/>
        </authorList>
    </citation>
    <scope>NUCLEOTIDE SEQUENCE [LARGE SCALE GENOMIC DNA]</scope>
    <source>
        <strain evidence="3">DSM 41979</strain>
    </source>
</reference>
<dbReference type="InterPro" id="IPR027417">
    <property type="entry name" value="P-loop_NTPase"/>
</dbReference>
<name>A0ABU2RBU8_9ACTN</name>
<feature type="non-terminal residue" evidence="2">
    <location>
        <position position="1"/>
    </location>
</feature>
<dbReference type="RefSeq" id="WP_311652470.1">
    <property type="nucleotide sequence ID" value="NZ_JAVRET010000095.1"/>
</dbReference>
<evidence type="ECO:0000256" key="1">
    <source>
        <dbReference type="SAM" id="MobiDB-lite"/>
    </source>
</evidence>
<evidence type="ECO:0008006" key="4">
    <source>
        <dbReference type="Google" id="ProtNLM"/>
    </source>
</evidence>
<dbReference type="PANTHER" id="PTHR43384">
    <property type="entry name" value="SEPTUM SITE-DETERMINING PROTEIN MIND HOMOLOG, CHLOROPLASTIC-RELATED"/>
    <property type="match status" value="1"/>
</dbReference>
<evidence type="ECO:0000313" key="3">
    <source>
        <dbReference type="Proteomes" id="UP001183610"/>
    </source>
</evidence>